<keyword evidence="2" id="KW-1185">Reference proteome</keyword>
<dbReference type="EMBL" id="FNRI01000005">
    <property type="protein sequence ID" value="SEA69385.1"/>
    <property type="molecule type" value="Genomic_DNA"/>
</dbReference>
<dbReference type="InterPro" id="IPR014127">
    <property type="entry name" value="CHP02757"/>
</dbReference>
<dbReference type="Pfam" id="PF09674">
    <property type="entry name" value="DUF2400"/>
    <property type="match status" value="1"/>
</dbReference>
<dbReference type="STRING" id="1033731.SAMN05444145_105201"/>
<evidence type="ECO:0000313" key="1">
    <source>
        <dbReference type="EMBL" id="SEA69385.1"/>
    </source>
</evidence>
<gene>
    <name evidence="1" type="ORF">SAMN05444145_105201</name>
</gene>
<reference evidence="1 2" key="1">
    <citation type="submission" date="2016-10" db="EMBL/GenBank/DDBJ databases">
        <authorList>
            <person name="de Groot N.N."/>
        </authorList>
    </citation>
    <scope>NUCLEOTIDE SEQUENCE [LARGE SCALE GENOMIC DNA]</scope>
    <source>
        <strain evidence="1 2">DSM 25383</strain>
    </source>
</reference>
<dbReference type="AlphaFoldDB" id="A0A1H4D9E7"/>
<name>A0A1H4D9E7_9BACT</name>
<protein>
    <submittedName>
        <fullName evidence="1">TIGR02757 family protein</fullName>
    </submittedName>
</protein>
<accession>A0A1H4D9E7</accession>
<organism evidence="1 2">
    <name type="scientific">Alistipes timonensis JC136</name>
    <dbReference type="NCBI Taxonomy" id="1033731"/>
    <lineage>
        <taxon>Bacteria</taxon>
        <taxon>Pseudomonadati</taxon>
        <taxon>Bacteroidota</taxon>
        <taxon>Bacteroidia</taxon>
        <taxon>Bacteroidales</taxon>
        <taxon>Rikenellaceae</taxon>
        <taxon>Alistipes</taxon>
    </lineage>
</organism>
<sequence length="260" mass="30117">MERFSDDDLRELLEALHDKYNRPEFIPDDPIAVPHRYTGRADREIAGFFSATIAWGNRKAIVRSGHRMMHFMDDAPADFVRNASERELALLSSYVHRTFNGQDLRDFVLALRRMEECHGGIGNFFEERYEATHDMPAVLADFRRAFFAGDHAPRCEKHLSAIEKGAACKRLCMYLRWMVRRDDRGVDFGMWRRIPMSALYLPLDLHVGNMGRALGLLARRQNDWRAVEEITAALRRFDAADPVRYDFSLFGAGIDNYLKV</sequence>
<proteinExistence type="predicted"/>
<evidence type="ECO:0000313" key="2">
    <source>
        <dbReference type="Proteomes" id="UP000183253"/>
    </source>
</evidence>
<dbReference type="NCBIfam" id="TIGR02757">
    <property type="entry name" value="TIGR02757 family protein"/>
    <property type="match status" value="1"/>
</dbReference>
<dbReference type="RefSeq" id="WP_010260654.1">
    <property type="nucleotide sequence ID" value="NZ_CAEG01000005.1"/>
</dbReference>
<dbReference type="OrthoDB" id="9773332at2"/>
<dbReference type="Proteomes" id="UP000183253">
    <property type="component" value="Unassembled WGS sequence"/>
</dbReference>